<evidence type="ECO:0000256" key="3">
    <source>
        <dbReference type="ARBA" id="ARBA00010617"/>
    </source>
</evidence>
<comment type="caution">
    <text evidence="10">The sequence shown here is derived from an EMBL/GenBank/DDBJ whole genome shotgun (WGS) entry which is preliminary data.</text>
</comment>
<protein>
    <recommendedName>
        <fullName evidence="12">Cytochrome P450</fullName>
    </recommendedName>
</protein>
<dbReference type="PRINTS" id="PR00385">
    <property type="entry name" value="P450"/>
</dbReference>
<evidence type="ECO:0000256" key="9">
    <source>
        <dbReference type="PIRSR" id="PIRSR602401-1"/>
    </source>
</evidence>
<dbReference type="Proteomes" id="UP000298327">
    <property type="component" value="Unassembled WGS sequence"/>
</dbReference>
<dbReference type="InterPro" id="IPR050121">
    <property type="entry name" value="Cytochrome_P450_monoxygenase"/>
</dbReference>
<organism evidence="10 11">
    <name type="scientific">Dentipellis fragilis</name>
    <dbReference type="NCBI Taxonomy" id="205917"/>
    <lineage>
        <taxon>Eukaryota</taxon>
        <taxon>Fungi</taxon>
        <taxon>Dikarya</taxon>
        <taxon>Basidiomycota</taxon>
        <taxon>Agaricomycotina</taxon>
        <taxon>Agaricomycetes</taxon>
        <taxon>Russulales</taxon>
        <taxon>Hericiaceae</taxon>
        <taxon>Dentipellis</taxon>
    </lineage>
</organism>
<comment type="similarity">
    <text evidence="3">Belongs to the cytochrome P450 family.</text>
</comment>
<dbReference type="GO" id="GO:0016705">
    <property type="term" value="F:oxidoreductase activity, acting on paired donors, with incorporation or reduction of molecular oxygen"/>
    <property type="evidence" value="ECO:0007669"/>
    <property type="project" value="InterPro"/>
</dbReference>
<dbReference type="OrthoDB" id="1470350at2759"/>
<dbReference type="GO" id="GO:0004497">
    <property type="term" value="F:monooxygenase activity"/>
    <property type="evidence" value="ECO:0007669"/>
    <property type="project" value="UniProtKB-KW"/>
</dbReference>
<evidence type="ECO:0000256" key="6">
    <source>
        <dbReference type="ARBA" id="ARBA00023002"/>
    </source>
</evidence>
<feature type="binding site" description="axial binding residue" evidence="9">
    <location>
        <position position="470"/>
    </location>
    <ligand>
        <name>heme</name>
        <dbReference type="ChEBI" id="CHEBI:30413"/>
    </ligand>
    <ligandPart>
        <name>Fe</name>
        <dbReference type="ChEBI" id="CHEBI:18248"/>
    </ligandPart>
</feature>
<evidence type="ECO:0000256" key="2">
    <source>
        <dbReference type="ARBA" id="ARBA00005179"/>
    </source>
</evidence>
<dbReference type="PANTHER" id="PTHR24305:SF166">
    <property type="entry name" value="CYTOCHROME P450 12A4, MITOCHONDRIAL-RELATED"/>
    <property type="match status" value="1"/>
</dbReference>
<keyword evidence="5 9" id="KW-0479">Metal-binding</keyword>
<dbReference type="GO" id="GO:0005506">
    <property type="term" value="F:iron ion binding"/>
    <property type="evidence" value="ECO:0007669"/>
    <property type="project" value="InterPro"/>
</dbReference>
<dbReference type="SUPFAM" id="SSF48264">
    <property type="entry name" value="Cytochrome P450"/>
    <property type="match status" value="1"/>
</dbReference>
<accession>A0A4Y9YFX9</accession>
<dbReference type="PANTHER" id="PTHR24305">
    <property type="entry name" value="CYTOCHROME P450"/>
    <property type="match status" value="1"/>
</dbReference>
<proteinExistence type="inferred from homology"/>
<reference evidence="10 11" key="1">
    <citation type="submission" date="2019-02" db="EMBL/GenBank/DDBJ databases">
        <title>Genome sequencing of the rare red list fungi Dentipellis fragilis.</title>
        <authorList>
            <person name="Buettner E."/>
            <person name="Kellner H."/>
        </authorList>
    </citation>
    <scope>NUCLEOTIDE SEQUENCE [LARGE SCALE GENOMIC DNA]</scope>
    <source>
        <strain evidence="10 11">DSM 105465</strain>
    </source>
</reference>
<dbReference type="STRING" id="205917.A0A4Y9YFX9"/>
<dbReference type="GO" id="GO:0020037">
    <property type="term" value="F:heme binding"/>
    <property type="evidence" value="ECO:0007669"/>
    <property type="project" value="InterPro"/>
</dbReference>
<evidence type="ECO:0000256" key="1">
    <source>
        <dbReference type="ARBA" id="ARBA00001971"/>
    </source>
</evidence>
<evidence type="ECO:0000256" key="4">
    <source>
        <dbReference type="ARBA" id="ARBA00022617"/>
    </source>
</evidence>
<dbReference type="EMBL" id="SEOQ01000509">
    <property type="protein sequence ID" value="TFY61456.1"/>
    <property type="molecule type" value="Genomic_DNA"/>
</dbReference>
<keyword evidence="4 9" id="KW-0349">Heme</keyword>
<dbReference type="InterPro" id="IPR036396">
    <property type="entry name" value="Cyt_P450_sf"/>
</dbReference>
<gene>
    <name evidence="10" type="ORF">EVG20_g7054</name>
</gene>
<dbReference type="Pfam" id="PF00067">
    <property type="entry name" value="p450"/>
    <property type="match status" value="1"/>
</dbReference>
<keyword evidence="11" id="KW-1185">Reference proteome</keyword>
<evidence type="ECO:0000256" key="8">
    <source>
        <dbReference type="ARBA" id="ARBA00023033"/>
    </source>
</evidence>
<evidence type="ECO:0000256" key="5">
    <source>
        <dbReference type="ARBA" id="ARBA00022723"/>
    </source>
</evidence>
<keyword evidence="6" id="KW-0560">Oxidoreductase</keyword>
<dbReference type="PRINTS" id="PR00463">
    <property type="entry name" value="EP450I"/>
</dbReference>
<evidence type="ECO:0000313" key="11">
    <source>
        <dbReference type="Proteomes" id="UP000298327"/>
    </source>
</evidence>
<dbReference type="InterPro" id="IPR002401">
    <property type="entry name" value="Cyt_P450_E_grp-I"/>
</dbReference>
<name>A0A4Y9YFX9_9AGAM</name>
<dbReference type="AlphaFoldDB" id="A0A4Y9YFX9"/>
<sequence>MALTPADILLALTGTYALYTLARTLRRRLHTTRLRGPPRDSFVTGTAERLYTRETGFSGRVFEEWAERYGAAYVLPGKMGRDSVVLFDPKAVAHVYAKDTYGYTQRVESKAASERLIGRGLLWADGESHKRQRKTMTPGFSNSAIRQLTYIFFDSAYKMKAAWDNMLESSEKGECVIEVQQWMNRISLDSIGLAGFSHDFGTLRSEPALVGKIFDSFSQLDGSTPSKLLFFLRPFLPRFVMNMIPNKREGTIRLLNDTMGKIAEELLVKFRKEHEEGAEEGDRSVLGLLCRFLSLLKAGDSQSALHLTAEEISADMKILIVAGYETTSISMTWALIELARHQDKQSKLREELLSEFGAGDPTWDQLTHGLPYLDAVVHEILRTHAPVPHGVRVAVEDDVIPLSAPRAHRLGRAHGAASSSRRAWKSREFKPERWLAVEGEGGAAGVDGVPAHEVSGYRHLLTFIDGPRICLGRGFAVAEFKAVLSVLIRNYIFELPDGRQTEIDVHVSLLPRPKFLGETGPRVPLKVRRVE</sequence>
<evidence type="ECO:0000313" key="10">
    <source>
        <dbReference type="EMBL" id="TFY61456.1"/>
    </source>
</evidence>
<comment type="pathway">
    <text evidence="2">Secondary metabolite biosynthesis.</text>
</comment>
<keyword evidence="7 9" id="KW-0408">Iron</keyword>
<evidence type="ECO:0008006" key="12">
    <source>
        <dbReference type="Google" id="ProtNLM"/>
    </source>
</evidence>
<evidence type="ECO:0000256" key="7">
    <source>
        <dbReference type="ARBA" id="ARBA00023004"/>
    </source>
</evidence>
<keyword evidence="8" id="KW-0503">Monooxygenase</keyword>
<comment type="cofactor">
    <cofactor evidence="1 9">
        <name>heme</name>
        <dbReference type="ChEBI" id="CHEBI:30413"/>
    </cofactor>
</comment>
<dbReference type="Gene3D" id="1.10.630.10">
    <property type="entry name" value="Cytochrome P450"/>
    <property type="match status" value="1"/>
</dbReference>
<dbReference type="InterPro" id="IPR001128">
    <property type="entry name" value="Cyt_P450"/>
</dbReference>